<accession>A0ABV3Y6Q5</accession>
<evidence type="ECO:0000313" key="2">
    <source>
        <dbReference type="Proteomes" id="UP001560267"/>
    </source>
</evidence>
<feature type="non-terminal residue" evidence="1">
    <location>
        <position position="1"/>
    </location>
</feature>
<comment type="caution">
    <text evidence="1">The sequence shown here is derived from an EMBL/GenBank/DDBJ whole genome shotgun (WGS) entry which is preliminary data.</text>
</comment>
<reference evidence="1 2" key="1">
    <citation type="submission" date="2024-07" db="EMBL/GenBank/DDBJ databases">
        <title>Draft Genome Sequence of Ferrimicrobium acidiphilum Strain YE2023, Isolated from a Pulp of Bioleach Reactor.</title>
        <authorList>
            <person name="Elkina Y.A."/>
            <person name="Bulaeva A.G."/>
            <person name="Beletsky A.V."/>
            <person name="Mardanov A.V."/>
        </authorList>
    </citation>
    <scope>NUCLEOTIDE SEQUENCE [LARGE SCALE GENOMIC DNA]</scope>
    <source>
        <strain evidence="1 2">YE2023</strain>
    </source>
</reference>
<name>A0ABV3Y6Q5_9ACTN</name>
<protein>
    <submittedName>
        <fullName evidence="1">Uncharacterized protein</fullName>
    </submittedName>
</protein>
<dbReference type="EMBL" id="JBFSHR010000169">
    <property type="protein sequence ID" value="MEX6431000.1"/>
    <property type="molecule type" value="Genomic_DNA"/>
</dbReference>
<organism evidence="1 2">
    <name type="scientific">Ferrimicrobium acidiphilum</name>
    <dbReference type="NCBI Taxonomy" id="121039"/>
    <lineage>
        <taxon>Bacteria</taxon>
        <taxon>Bacillati</taxon>
        <taxon>Actinomycetota</taxon>
        <taxon>Acidimicrobiia</taxon>
        <taxon>Acidimicrobiales</taxon>
        <taxon>Acidimicrobiaceae</taxon>
        <taxon>Ferrimicrobium</taxon>
    </lineage>
</organism>
<sequence>WSGSHRRRPANPVEPRVARRASFRGALLACPTLDFERIQPPCSDPVAVSKHGQVIGFYIPVEGDRKQARRAIERLGRSVEEILEETGMTEEELAQLFDLRRALPE</sequence>
<proteinExistence type="predicted"/>
<gene>
    <name evidence="1" type="ORF">AB6A68_14385</name>
</gene>
<keyword evidence="2" id="KW-1185">Reference proteome</keyword>
<evidence type="ECO:0000313" key="1">
    <source>
        <dbReference type="EMBL" id="MEX6431000.1"/>
    </source>
</evidence>
<dbReference type="Proteomes" id="UP001560267">
    <property type="component" value="Unassembled WGS sequence"/>
</dbReference>
<dbReference type="RefSeq" id="WP_369085074.1">
    <property type="nucleotide sequence ID" value="NZ_JBFSHR010000169.1"/>
</dbReference>